<protein>
    <submittedName>
        <fullName evidence="1">Uncharacterized protein</fullName>
    </submittedName>
</protein>
<dbReference type="EMBL" id="JAUJWU010000001">
    <property type="protein sequence ID" value="MDN7245275.1"/>
    <property type="molecule type" value="Genomic_DNA"/>
</dbReference>
<keyword evidence="2" id="KW-1185">Reference proteome</keyword>
<organism evidence="1 2">
    <name type="scientific">Planococcus shenhongbingii</name>
    <dbReference type="NCBI Taxonomy" id="3058398"/>
    <lineage>
        <taxon>Bacteria</taxon>
        <taxon>Bacillati</taxon>
        <taxon>Bacillota</taxon>
        <taxon>Bacilli</taxon>
        <taxon>Bacillales</taxon>
        <taxon>Caryophanaceae</taxon>
        <taxon>Planococcus</taxon>
    </lineage>
</organism>
<gene>
    <name evidence="1" type="ORF">QWY13_07155</name>
</gene>
<sequence>MEGRQYGLKPVDITSHLKALEGDEVVYDICRSFEVERDFI</sequence>
<evidence type="ECO:0000313" key="1">
    <source>
        <dbReference type="EMBL" id="MDN7245275.1"/>
    </source>
</evidence>
<comment type="caution">
    <text evidence="1">The sequence shown here is derived from an EMBL/GenBank/DDBJ whole genome shotgun (WGS) entry which is preliminary data.</text>
</comment>
<dbReference type="Proteomes" id="UP001172142">
    <property type="component" value="Unassembled WGS sequence"/>
</dbReference>
<reference evidence="1 2" key="1">
    <citation type="submission" date="2023-07" db="EMBL/GenBank/DDBJ databases">
        <title>Novel species in genus Planococcus.</title>
        <authorList>
            <person name="Ning S."/>
        </authorList>
    </citation>
    <scope>NUCLEOTIDE SEQUENCE [LARGE SCALE GENOMIC DNA]</scope>
    <source>
        <strain evidence="1 2">N017</strain>
    </source>
</reference>
<accession>A0ABT8NBL8</accession>
<dbReference type="RefSeq" id="WP_301855808.1">
    <property type="nucleotide sequence ID" value="NZ_JAUJWU010000001.1"/>
</dbReference>
<name>A0ABT8NBL8_9BACL</name>
<proteinExistence type="predicted"/>
<evidence type="ECO:0000313" key="2">
    <source>
        <dbReference type="Proteomes" id="UP001172142"/>
    </source>
</evidence>